<accession>A0A645DH44</accession>
<keyword evidence="2" id="KW-1133">Transmembrane helix</keyword>
<feature type="transmembrane region" description="Helical" evidence="2">
    <location>
        <begin position="12"/>
        <end position="32"/>
    </location>
</feature>
<proteinExistence type="predicted"/>
<gene>
    <name evidence="3" type="ORF">SDC9_135750</name>
</gene>
<evidence type="ECO:0000313" key="3">
    <source>
        <dbReference type="EMBL" id="MPM88646.1"/>
    </source>
</evidence>
<keyword evidence="2" id="KW-0472">Membrane</keyword>
<sequence length="102" mass="11551">MVLPLHCVRHSGFSYFVVCLLYDIGIALSNTFDCITKNNNIKTQNVRNYIRRCARLFMIWFASVDLKRTINLLQQHHAAEPVRQGHVGNGEQQVRTAGHGGA</sequence>
<dbReference type="EMBL" id="VSSQ01036231">
    <property type="protein sequence ID" value="MPM88646.1"/>
    <property type="molecule type" value="Genomic_DNA"/>
</dbReference>
<name>A0A645DH44_9ZZZZ</name>
<evidence type="ECO:0000256" key="1">
    <source>
        <dbReference type="SAM" id="MobiDB-lite"/>
    </source>
</evidence>
<comment type="caution">
    <text evidence="3">The sequence shown here is derived from an EMBL/GenBank/DDBJ whole genome shotgun (WGS) entry which is preliminary data.</text>
</comment>
<organism evidence="3">
    <name type="scientific">bioreactor metagenome</name>
    <dbReference type="NCBI Taxonomy" id="1076179"/>
    <lineage>
        <taxon>unclassified sequences</taxon>
        <taxon>metagenomes</taxon>
        <taxon>ecological metagenomes</taxon>
    </lineage>
</organism>
<evidence type="ECO:0000256" key="2">
    <source>
        <dbReference type="SAM" id="Phobius"/>
    </source>
</evidence>
<reference evidence="3" key="1">
    <citation type="submission" date="2019-08" db="EMBL/GenBank/DDBJ databases">
        <authorList>
            <person name="Kucharzyk K."/>
            <person name="Murdoch R.W."/>
            <person name="Higgins S."/>
            <person name="Loffler F."/>
        </authorList>
    </citation>
    <scope>NUCLEOTIDE SEQUENCE</scope>
</reference>
<protein>
    <submittedName>
        <fullName evidence="3">Uncharacterized protein</fullName>
    </submittedName>
</protein>
<feature type="region of interest" description="Disordered" evidence="1">
    <location>
        <begin position="81"/>
        <end position="102"/>
    </location>
</feature>
<keyword evidence="2" id="KW-0812">Transmembrane</keyword>
<dbReference type="AlphaFoldDB" id="A0A645DH44"/>